<evidence type="ECO:0008006" key="3">
    <source>
        <dbReference type="Google" id="ProtNLM"/>
    </source>
</evidence>
<dbReference type="RefSeq" id="WP_022969914.1">
    <property type="nucleotide sequence ID" value="NZ_ATVD01000004.1"/>
</dbReference>
<reference evidence="1 2" key="1">
    <citation type="submission" date="2013-09" db="EMBL/GenBank/DDBJ databases">
        <title>Genome sequencing of Arenimonas oryziterrae.</title>
        <authorList>
            <person name="Chen F."/>
            <person name="Wang G."/>
        </authorList>
    </citation>
    <scope>NUCLEOTIDE SEQUENCE [LARGE SCALE GENOMIC DNA]</scope>
    <source>
        <strain evidence="1 2">YC6267</strain>
    </source>
</reference>
<evidence type="ECO:0000313" key="1">
    <source>
        <dbReference type="EMBL" id="KFN42857.1"/>
    </source>
</evidence>
<dbReference type="STRING" id="1121015.GCA_000420545_02311"/>
<dbReference type="eggNOG" id="COG2114">
    <property type="taxonomic scope" value="Bacteria"/>
</dbReference>
<keyword evidence="2" id="KW-1185">Reference proteome</keyword>
<gene>
    <name evidence="1" type="ORF">N789_12055</name>
</gene>
<dbReference type="AlphaFoldDB" id="A0A091AUF0"/>
<dbReference type="InterPro" id="IPR029787">
    <property type="entry name" value="Nucleotide_cyclase"/>
</dbReference>
<comment type="caution">
    <text evidence="1">The sequence shown here is derived from an EMBL/GenBank/DDBJ whole genome shotgun (WGS) entry which is preliminary data.</text>
</comment>
<proteinExistence type="predicted"/>
<dbReference type="EMBL" id="AVCI01000007">
    <property type="protein sequence ID" value="KFN42857.1"/>
    <property type="molecule type" value="Genomic_DNA"/>
</dbReference>
<name>A0A091AUF0_9GAMM</name>
<accession>A0A091AUF0</accession>
<dbReference type="Proteomes" id="UP000029385">
    <property type="component" value="Unassembled WGS sequence"/>
</dbReference>
<sequence>MRLAQAVLVIVDISGYTDFIVKREVSLLHAEQIISELLEAMIDRAEHPLVLNKLEGDAAFLYREIDGEPRPVVHDVLAQLHVLFEAFAVCLGRIEVARSNCDCSACANVGGLRLKAFVHAGEIAIKQVRQFEELAGEPVILVHRLMKNHVSGREYVLLTDQIVRAWPDARMVGAEHGEIFEGVGELVLRVLAPTELPVRADPPFPG</sequence>
<evidence type="ECO:0000313" key="2">
    <source>
        <dbReference type="Proteomes" id="UP000029385"/>
    </source>
</evidence>
<organism evidence="1 2">
    <name type="scientific">Arenimonas oryziterrae DSM 21050 = YC6267</name>
    <dbReference type="NCBI Taxonomy" id="1121015"/>
    <lineage>
        <taxon>Bacteria</taxon>
        <taxon>Pseudomonadati</taxon>
        <taxon>Pseudomonadota</taxon>
        <taxon>Gammaproteobacteria</taxon>
        <taxon>Lysobacterales</taxon>
        <taxon>Lysobacteraceae</taxon>
        <taxon>Arenimonas</taxon>
    </lineage>
</organism>
<protein>
    <recommendedName>
        <fullName evidence="3">Guanylate cyclase domain-containing protein</fullName>
    </recommendedName>
</protein>
<dbReference type="OrthoDB" id="3815156at2"/>
<dbReference type="Pfam" id="PF10851">
    <property type="entry name" value="DUF2652"/>
    <property type="match status" value="1"/>
</dbReference>
<dbReference type="InterPro" id="IPR020503">
    <property type="entry name" value="Uncharacterised_Rv2561"/>
</dbReference>
<dbReference type="Gene3D" id="3.30.70.1230">
    <property type="entry name" value="Nucleotide cyclase"/>
    <property type="match status" value="1"/>
</dbReference>
<dbReference type="PATRIC" id="fig|1121015.4.peg.1886"/>